<evidence type="ECO:0000256" key="1">
    <source>
        <dbReference type="SAM" id="Phobius"/>
    </source>
</evidence>
<dbReference type="Proteomes" id="UP000225740">
    <property type="component" value="Unassembled WGS sequence"/>
</dbReference>
<dbReference type="RefSeq" id="WP_099261553.1">
    <property type="nucleotide sequence ID" value="NZ_NIZW01000011.1"/>
</dbReference>
<sequence length="156" mass="17072">MHSDPVNATSNSKPMVASPKLPFRTVWILFLVAGPFVVLPYLILMPSITVTRAAWNSKPVLVFRPAVYISVVIAILVTFQPSPFPFGLDGPLSPRLVADPDTMPLMLYSVLRTQIQLVNAAMIAACVLFPVNAAHTLRKRFGTTNRNSLEARAQGD</sequence>
<keyword evidence="3" id="KW-1185">Reference proteome</keyword>
<keyword evidence="1" id="KW-0472">Membrane</keyword>
<organism evidence="2 3">
    <name type="scientific">Rhodopirellula bahusiensis</name>
    <dbReference type="NCBI Taxonomy" id="2014065"/>
    <lineage>
        <taxon>Bacteria</taxon>
        <taxon>Pseudomonadati</taxon>
        <taxon>Planctomycetota</taxon>
        <taxon>Planctomycetia</taxon>
        <taxon>Pirellulales</taxon>
        <taxon>Pirellulaceae</taxon>
        <taxon>Rhodopirellula</taxon>
    </lineage>
</organism>
<feature type="transmembrane region" description="Helical" evidence="1">
    <location>
        <begin position="106"/>
        <end position="131"/>
    </location>
</feature>
<protein>
    <submittedName>
        <fullName evidence="2">Uncharacterized protein</fullName>
    </submittedName>
</protein>
<feature type="transmembrane region" description="Helical" evidence="1">
    <location>
        <begin position="25"/>
        <end position="44"/>
    </location>
</feature>
<proteinExistence type="predicted"/>
<keyword evidence="1" id="KW-0812">Transmembrane</keyword>
<dbReference type="OrthoDB" id="289886at2"/>
<evidence type="ECO:0000313" key="3">
    <source>
        <dbReference type="Proteomes" id="UP000225740"/>
    </source>
</evidence>
<name>A0A2G1W5V4_9BACT</name>
<gene>
    <name evidence="2" type="ORF">CEE69_15450</name>
</gene>
<keyword evidence="1" id="KW-1133">Transmembrane helix</keyword>
<dbReference type="EMBL" id="NIZW01000011">
    <property type="protein sequence ID" value="PHQ34406.1"/>
    <property type="molecule type" value="Genomic_DNA"/>
</dbReference>
<comment type="caution">
    <text evidence="2">The sequence shown here is derived from an EMBL/GenBank/DDBJ whole genome shotgun (WGS) entry which is preliminary data.</text>
</comment>
<accession>A0A2G1W5V4</accession>
<evidence type="ECO:0000313" key="2">
    <source>
        <dbReference type="EMBL" id="PHQ34406.1"/>
    </source>
</evidence>
<feature type="transmembrane region" description="Helical" evidence="1">
    <location>
        <begin position="65"/>
        <end position="86"/>
    </location>
</feature>
<reference evidence="2 3" key="1">
    <citation type="submission" date="2017-06" db="EMBL/GenBank/DDBJ databases">
        <title>Description of Rhodopirellula bahusiensis sp. nov.</title>
        <authorList>
            <person name="Kizina J."/>
            <person name="Harder J."/>
        </authorList>
    </citation>
    <scope>NUCLEOTIDE SEQUENCE [LARGE SCALE GENOMIC DNA]</scope>
    <source>
        <strain evidence="2 3">SWK21</strain>
    </source>
</reference>
<dbReference type="AlphaFoldDB" id="A0A2G1W5V4"/>
<dbReference type="GeneID" id="90609470"/>